<dbReference type="RefSeq" id="WP_330093896.1">
    <property type="nucleotide sequence ID" value="NZ_JAUZMY010000026.1"/>
</dbReference>
<reference evidence="1 2" key="1">
    <citation type="submission" date="2023-08" db="EMBL/GenBank/DDBJ databases">
        <authorList>
            <person name="Girao M."/>
            <person name="Carvalho M.F."/>
        </authorList>
    </citation>
    <scope>NUCLEOTIDE SEQUENCE [LARGE SCALE GENOMIC DNA]</scope>
    <source>
        <strain evidence="1 2">CT-R113</strain>
    </source>
</reference>
<accession>A0ABU7KD45</accession>
<name>A0ABU7KD45_9ACTN</name>
<protein>
    <submittedName>
        <fullName evidence="1">Uncharacterized protein</fullName>
    </submittedName>
</protein>
<sequence length="196" mass="21010">MSRYTQFITARLDEGTNPLPAPVTAALLSIAAMHAGPDECTGCGHTAYEETTPAEQCEQAHEIAAIWADHPDYPGRPTHRALLLNADDDGSVYRSGSEALIAAGLARRTPAGVYLTPRGRALLPADHKAAGRASVLVFDWGRDPFPYPAPAVPTVADVRSYPTFYICGPGRELAENTRCPHEYFLTDSCPGCAADE</sequence>
<comment type="caution">
    <text evidence="1">The sequence shown here is derived from an EMBL/GenBank/DDBJ whole genome shotgun (WGS) entry which is preliminary data.</text>
</comment>
<proteinExistence type="predicted"/>
<dbReference type="EMBL" id="JAUZMY010000026">
    <property type="protein sequence ID" value="MEE2040127.1"/>
    <property type="molecule type" value="Genomic_DNA"/>
</dbReference>
<organism evidence="1 2">
    <name type="scientific">Nocardiopsis codii</name>
    <dbReference type="NCBI Taxonomy" id="3065942"/>
    <lineage>
        <taxon>Bacteria</taxon>
        <taxon>Bacillati</taxon>
        <taxon>Actinomycetota</taxon>
        <taxon>Actinomycetes</taxon>
        <taxon>Streptosporangiales</taxon>
        <taxon>Nocardiopsidaceae</taxon>
        <taxon>Nocardiopsis</taxon>
    </lineage>
</organism>
<gene>
    <name evidence="1" type="ORF">Q8791_23190</name>
</gene>
<dbReference type="Proteomes" id="UP001356095">
    <property type="component" value="Unassembled WGS sequence"/>
</dbReference>
<evidence type="ECO:0000313" key="1">
    <source>
        <dbReference type="EMBL" id="MEE2040127.1"/>
    </source>
</evidence>
<evidence type="ECO:0000313" key="2">
    <source>
        <dbReference type="Proteomes" id="UP001356095"/>
    </source>
</evidence>
<keyword evidence="2" id="KW-1185">Reference proteome</keyword>